<dbReference type="PROSITE" id="PS00211">
    <property type="entry name" value="ABC_TRANSPORTER_1"/>
    <property type="match status" value="1"/>
</dbReference>
<feature type="transmembrane region" description="Helical" evidence="7">
    <location>
        <begin position="178"/>
        <end position="200"/>
    </location>
</feature>
<keyword evidence="5 7" id="KW-1133">Transmembrane helix</keyword>
<dbReference type="EC" id="3.6.3.-" evidence="10"/>
<accession>A0ABN8GFP9</accession>
<dbReference type="InterPro" id="IPR003439">
    <property type="entry name" value="ABC_transporter-like_ATP-bd"/>
</dbReference>
<comment type="subcellular location">
    <subcellularLocation>
        <location evidence="1">Cell membrane</location>
        <topology evidence="1">Multi-pass membrane protein</topology>
    </subcellularLocation>
</comment>
<feature type="transmembrane region" description="Helical" evidence="7">
    <location>
        <begin position="154"/>
        <end position="172"/>
    </location>
</feature>
<evidence type="ECO:0000313" key="10">
    <source>
        <dbReference type="EMBL" id="CAH1207800.1"/>
    </source>
</evidence>
<dbReference type="InterPro" id="IPR039421">
    <property type="entry name" value="Type_1_exporter"/>
</dbReference>
<dbReference type="SUPFAM" id="SSF90123">
    <property type="entry name" value="ABC transporter transmembrane region"/>
    <property type="match status" value="1"/>
</dbReference>
<proteinExistence type="predicted"/>
<keyword evidence="3" id="KW-0547">Nucleotide-binding</keyword>
<keyword evidence="10" id="KW-0378">Hydrolase</keyword>
<dbReference type="SMART" id="SM00382">
    <property type="entry name" value="AAA"/>
    <property type="match status" value="1"/>
</dbReference>
<name>A0ABN8GFP9_9BACL</name>
<dbReference type="InterPro" id="IPR036640">
    <property type="entry name" value="ABC1_TM_sf"/>
</dbReference>
<evidence type="ECO:0000256" key="4">
    <source>
        <dbReference type="ARBA" id="ARBA00022840"/>
    </source>
</evidence>
<keyword evidence="2 7" id="KW-0812">Transmembrane</keyword>
<evidence type="ECO:0000256" key="7">
    <source>
        <dbReference type="SAM" id="Phobius"/>
    </source>
</evidence>
<dbReference type="Proteomes" id="UP000838821">
    <property type="component" value="Unassembled WGS sequence"/>
</dbReference>
<evidence type="ECO:0000256" key="3">
    <source>
        <dbReference type="ARBA" id="ARBA00022741"/>
    </source>
</evidence>
<dbReference type="RefSeq" id="WP_236288433.1">
    <property type="nucleotide sequence ID" value="NZ_CAKMMW010000008.1"/>
</dbReference>
<keyword evidence="4 10" id="KW-0067">ATP-binding</keyword>
<dbReference type="GO" id="GO:0016787">
    <property type="term" value="F:hydrolase activity"/>
    <property type="evidence" value="ECO:0007669"/>
    <property type="project" value="UniProtKB-KW"/>
</dbReference>
<dbReference type="EMBL" id="CAKMMW010000008">
    <property type="protein sequence ID" value="CAH1207800.1"/>
    <property type="molecule type" value="Genomic_DNA"/>
</dbReference>
<feature type="domain" description="ABC transmembrane type-1" evidence="9">
    <location>
        <begin position="40"/>
        <end position="321"/>
    </location>
</feature>
<evidence type="ECO:0000259" key="8">
    <source>
        <dbReference type="PROSITE" id="PS50893"/>
    </source>
</evidence>
<dbReference type="PANTHER" id="PTHR43394:SF1">
    <property type="entry name" value="ATP-BINDING CASSETTE SUB-FAMILY B MEMBER 10, MITOCHONDRIAL"/>
    <property type="match status" value="1"/>
</dbReference>
<sequence>MTEIVRSFLSTIREYLTFRDIRRTLTLLTPYMLKYWQVYAVLIILLFADISLTLAFSWFFGSLTDAAIQSEFKRMQLLIPVGIILLIVSLISTYLNTVYETKAMIGVKRDFSLQLYKHILLVPHSDISKHHSGELMSYFTNDIHSIDGVIGRSFMNLIKLPLIYTAVFVYLLQIHWKLALLCVALAPLALGFGIVFGVILRNNGRMVYQLMGQMSTHLNETFQGLSIIRSFIMETIMHGSYARKNQEIYSLELRNAKLRGWFYLGGQAASTITFLLSLSMGSYYVSIGLLTVGSLLTFVNLVNHLVYPLTELAGQWAGFQRSAAAVERIHNILTLPIEAKELPNAVLPKKLQTSIQFQDITFSFDGGTPIFEHLNLQIPAGKVVAIVGLSGAGKTTLFHLLQALYKPQKGDILIDGRSSKQLLPAELRSLFAHVSQDTFLFDRTIRENLLLAREGITETEMRQAATIANIHSYIETLPNGYDTEIGERGVRLSGGQKQRLAIARAVLKNAPILLLDEATSALDNETEQQVQEALHRLMEGRTTLVIAHRLSTIQHADIIYVLDKGSIVQIGQHHDLVQVNGKYRSLSRQSFQTRGERVDYLFDTSVI</sequence>
<dbReference type="InterPro" id="IPR011527">
    <property type="entry name" value="ABC1_TM_dom"/>
</dbReference>
<evidence type="ECO:0000256" key="2">
    <source>
        <dbReference type="ARBA" id="ARBA00022692"/>
    </source>
</evidence>
<dbReference type="Pfam" id="PF00664">
    <property type="entry name" value="ABC_membrane"/>
    <property type="match status" value="1"/>
</dbReference>
<protein>
    <submittedName>
        <fullName evidence="10">Multidrug export ATP-binding/permease protein</fullName>
        <ecNumber evidence="10">3.6.3.-</ecNumber>
    </submittedName>
</protein>
<dbReference type="Gene3D" id="3.40.50.300">
    <property type="entry name" value="P-loop containing nucleotide triphosphate hydrolases"/>
    <property type="match status" value="1"/>
</dbReference>
<reference evidence="10" key="1">
    <citation type="submission" date="2022-01" db="EMBL/GenBank/DDBJ databases">
        <authorList>
            <person name="Criscuolo A."/>
        </authorList>
    </citation>
    <scope>NUCLEOTIDE SEQUENCE</scope>
    <source>
        <strain evidence="10">CIP111891</strain>
    </source>
</reference>
<dbReference type="PROSITE" id="PS50929">
    <property type="entry name" value="ABC_TM1F"/>
    <property type="match status" value="1"/>
</dbReference>
<gene>
    <name evidence="10" type="ORF">PAECIP111891_03102</name>
</gene>
<organism evidence="10 11">
    <name type="scientific">Paenibacillus allorhizoplanae</name>
    <dbReference type="NCBI Taxonomy" id="2905648"/>
    <lineage>
        <taxon>Bacteria</taxon>
        <taxon>Bacillati</taxon>
        <taxon>Bacillota</taxon>
        <taxon>Bacilli</taxon>
        <taxon>Bacillales</taxon>
        <taxon>Paenibacillaceae</taxon>
        <taxon>Paenibacillus</taxon>
    </lineage>
</organism>
<keyword evidence="6 7" id="KW-0472">Membrane</keyword>
<dbReference type="InterPro" id="IPR027417">
    <property type="entry name" value="P-loop_NTPase"/>
</dbReference>
<feature type="transmembrane region" description="Helical" evidence="7">
    <location>
        <begin position="38"/>
        <end position="59"/>
    </location>
</feature>
<comment type="caution">
    <text evidence="10">The sequence shown here is derived from an EMBL/GenBank/DDBJ whole genome shotgun (WGS) entry which is preliminary data.</text>
</comment>
<dbReference type="CDD" id="cd07346">
    <property type="entry name" value="ABC_6TM_exporters"/>
    <property type="match status" value="1"/>
</dbReference>
<dbReference type="GO" id="GO:0005524">
    <property type="term" value="F:ATP binding"/>
    <property type="evidence" value="ECO:0007669"/>
    <property type="project" value="UniProtKB-KW"/>
</dbReference>
<dbReference type="InterPro" id="IPR017871">
    <property type="entry name" value="ABC_transporter-like_CS"/>
</dbReference>
<evidence type="ECO:0000256" key="1">
    <source>
        <dbReference type="ARBA" id="ARBA00004651"/>
    </source>
</evidence>
<dbReference type="SUPFAM" id="SSF52540">
    <property type="entry name" value="P-loop containing nucleoside triphosphate hydrolases"/>
    <property type="match status" value="1"/>
</dbReference>
<evidence type="ECO:0000256" key="5">
    <source>
        <dbReference type="ARBA" id="ARBA00022989"/>
    </source>
</evidence>
<keyword evidence="11" id="KW-1185">Reference proteome</keyword>
<dbReference type="Pfam" id="PF00005">
    <property type="entry name" value="ABC_tran"/>
    <property type="match status" value="1"/>
</dbReference>
<dbReference type="Gene3D" id="1.20.1560.10">
    <property type="entry name" value="ABC transporter type 1, transmembrane domain"/>
    <property type="match status" value="1"/>
</dbReference>
<dbReference type="PROSITE" id="PS50893">
    <property type="entry name" value="ABC_TRANSPORTER_2"/>
    <property type="match status" value="1"/>
</dbReference>
<dbReference type="PANTHER" id="PTHR43394">
    <property type="entry name" value="ATP-DEPENDENT PERMEASE MDL1, MITOCHONDRIAL"/>
    <property type="match status" value="1"/>
</dbReference>
<feature type="transmembrane region" description="Helical" evidence="7">
    <location>
        <begin position="283"/>
        <end position="302"/>
    </location>
</feature>
<feature type="transmembrane region" description="Helical" evidence="7">
    <location>
        <begin position="79"/>
        <end position="99"/>
    </location>
</feature>
<feature type="domain" description="ABC transporter" evidence="8">
    <location>
        <begin position="355"/>
        <end position="589"/>
    </location>
</feature>
<evidence type="ECO:0000313" key="11">
    <source>
        <dbReference type="Proteomes" id="UP000838821"/>
    </source>
</evidence>
<evidence type="ECO:0000259" key="9">
    <source>
        <dbReference type="PROSITE" id="PS50929"/>
    </source>
</evidence>
<dbReference type="InterPro" id="IPR003593">
    <property type="entry name" value="AAA+_ATPase"/>
</dbReference>
<evidence type="ECO:0000256" key="6">
    <source>
        <dbReference type="ARBA" id="ARBA00023136"/>
    </source>
</evidence>